<reference evidence="2" key="1">
    <citation type="journal article" date="2019" name="Int. J. Syst. Evol. Microbiol.">
        <title>Halobacteriovorax valvorus sp. nov., a novel prokaryotic predator isolated from coastal seawater of China.</title>
        <authorList>
            <person name="Chen M.-X."/>
        </authorList>
    </citation>
    <scope>NUCLEOTIDE SEQUENCE [LARGE SCALE GENOMIC DNA]</scope>
    <source>
        <strain evidence="2">BL9</strain>
    </source>
</reference>
<dbReference type="EMBL" id="QDKL01000001">
    <property type="protein sequence ID" value="RZF22818.1"/>
    <property type="molecule type" value="Genomic_DNA"/>
</dbReference>
<organism evidence="1 2">
    <name type="scientific">Halobacteriovorax vibrionivorans</name>
    <dbReference type="NCBI Taxonomy" id="2152716"/>
    <lineage>
        <taxon>Bacteria</taxon>
        <taxon>Pseudomonadati</taxon>
        <taxon>Bdellovibrionota</taxon>
        <taxon>Bacteriovoracia</taxon>
        <taxon>Bacteriovoracales</taxon>
        <taxon>Halobacteriovoraceae</taxon>
        <taxon>Halobacteriovorax</taxon>
    </lineage>
</organism>
<protein>
    <submittedName>
        <fullName evidence="1">Uncharacterized protein</fullName>
    </submittedName>
</protein>
<sequence length="225" mass="26993">MDIEHILREKKIEFLYASQAKLKEEFNIDVPVGTGFGKSKSFYFIPVGNKKYVFKPALKYLVTEAPDIDRSVDFTFDELLEKYRKVMNKKTILPTLLEESESFLVFEYYREENGWFKMDDLKENDGKVIVELTKNLWGNDRRVLFPFYNQLYSKVYKNVETGEIKIVDLKYVEIQKRRPIFVYICDYNINCLYYLEKNRNPFFNVKNILAREYPIADAQEKYLYT</sequence>
<proteinExistence type="predicted"/>
<keyword evidence="2" id="KW-1185">Reference proteome</keyword>
<dbReference type="Proteomes" id="UP000443582">
    <property type="component" value="Unassembled WGS sequence"/>
</dbReference>
<name>A0ABY0IKZ1_9BACT</name>
<evidence type="ECO:0000313" key="2">
    <source>
        <dbReference type="Proteomes" id="UP000443582"/>
    </source>
</evidence>
<evidence type="ECO:0000313" key="1">
    <source>
        <dbReference type="EMBL" id="RZF22818.1"/>
    </source>
</evidence>
<accession>A0ABY0IKZ1</accession>
<dbReference type="RefSeq" id="WP_114705764.1">
    <property type="nucleotide sequence ID" value="NZ_QDKL01000001.1"/>
</dbReference>
<gene>
    <name evidence="1" type="ORF">DAY19_03330</name>
</gene>
<comment type="caution">
    <text evidence="1">The sequence shown here is derived from an EMBL/GenBank/DDBJ whole genome shotgun (WGS) entry which is preliminary data.</text>
</comment>